<protein>
    <recommendedName>
        <fullName evidence="1">Amidohydrolase 3 domain-containing protein</fullName>
    </recommendedName>
</protein>
<dbReference type="EMBL" id="BART01039470">
    <property type="protein sequence ID" value="GAH14273.1"/>
    <property type="molecule type" value="Genomic_DNA"/>
</dbReference>
<feature type="non-terminal residue" evidence="2">
    <location>
        <position position="1"/>
    </location>
</feature>
<dbReference type="InterPro" id="IPR032466">
    <property type="entry name" value="Metal_Hydrolase"/>
</dbReference>
<comment type="caution">
    <text evidence="2">The sequence shown here is derived from an EMBL/GenBank/DDBJ whole genome shotgun (WGS) entry which is preliminary data.</text>
</comment>
<feature type="domain" description="Amidohydrolase 3" evidence="1">
    <location>
        <begin position="55"/>
        <end position="119"/>
    </location>
</feature>
<reference evidence="2" key="1">
    <citation type="journal article" date="2014" name="Front. Microbiol.">
        <title>High frequency of phylogenetically diverse reductive dehalogenase-homologous genes in deep subseafloor sedimentary metagenomes.</title>
        <authorList>
            <person name="Kawai M."/>
            <person name="Futagami T."/>
            <person name="Toyoda A."/>
            <person name="Takaki Y."/>
            <person name="Nishi S."/>
            <person name="Hori S."/>
            <person name="Arai W."/>
            <person name="Tsubouchi T."/>
            <person name="Morono Y."/>
            <person name="Uchiyama I."/>
            <person name="Ito T."/>
            <person name="Fujiyama A."/>
            <person name="Inagaki F."/>
            <person name="Takami H."/>
        </authorList>
    </citation>
    <scope>NUCLEOTIDE SEQUENCE</scope>
    <source>
        <strain evidence="2">Expedition CK06-06</strain>
    </source>
</reference>
<dbReference type="InterPro" id="IPR013108">
    <property type="entry name" value="Amidohydro_3"/>
</dbReference>
<dbReference type="SUPFAM" id="SSF51556">
    <property type="entry name" value="Metallo-dependent hydrolases"/>
    <property type="match status" value="1"/>
</dbReference>
<proteinExistence type="predicted"/>
<accession>X1F0C2</accession>
<evidence type="ECO:0000313" key="2">
    <source>
        <dbReference type="EMBL" id="GAH14273.1"/>
    </source>
</evidence>
<dbReference type="Pfam" id="PF07969">
    <property type="entry name" value="Amidohydro_3"/>
    <property type="match status" value="1"/>
</dbReference>
<dbReference type="AlphaFoldDB" id="X1F0C2"/>
<gene>
    <name evidence="2" type="ORF">S01H4_64854</name>
</gene>
<dbReference type="Gene3D" id="3.20.20.140">
    <property type="entry name" value="Metal-dependent hydrolases"/>
    <property type="match status" value="1"/>
</dbReference>
<organism evidence="2">
    <name type="scientific">marine sediment metagenome</name>
    <dbReference type="NCBI Taxonomy" id="412755"/>
    <lineage>
        <taxon>unclassified sequences</taxon>
        <taxon>metagenomes</taxon>
        <taxon>ecological metagenomes</taxon>
    </lineage>
</organism>
<sequence>LDIDPRQVLIEVLIEQEGAVGGTYLSMTEEDNILTITHPLTMFASDGKIIPENSEIFPNPYTNGTFTKVLGKYVREEKLLTLHDAIRRMTSYPAQKLGLKDRGLLREGCCADITIFDEN</sequence>
<name>X1F0C2_9ZZZZ</name>
<evidence type="ECO:0000259" key="1">
    <source>
        <dbReference type="Pfam" id="PF07969"/>
    </source>
</evidence>
<feature type="non-terminal residue" evidence="2">
    <location>
        <position position="119"/>
    </location>
</feature>